<dbReference type="GO" id="GO:0003714">
    <property type="term" value="F:transcription corepressor activity"/>
    <property type="evidence" value="ECO:0007669"/>
    <property type="project" value="TreeGrafter"/>
</dbReference>
<dbReference type="GO" id="GO:0000118">
    <property type="term" value="C:histone deacetylase complex"/>
    <property type="evidence" value="ECO:0007669"/>
    <property type="project" value="TreeGrafter"/>
</dbReference>
<keyword evidence="8" id="KW-0539">Nucleus</keyword>
<dbReference type="AlphaFoldDB" id="A0A4Z2GKJ9"/>
<evidence type="ECO:0000313" key="15">
    <source>
        <dbReference type="Proteomes" id="UP000314294"/>
    </source>
</evidence>
<dbReference type="Proteomes" id="UP000314294">
    <property type="component" value="Unassembled WGS sequence"/>
</dbReference>
<protein>
    <submittedName>
        <fullName evidence="14">Zinc finger protein 541</fullName>
    </submittedName>
</protein>
<evidence type="ECO:0000313" key="14">
    <source>
        <dbReference type="EMBL" id="TNN53252.1"/>
    </source>
</evidence>
<comment type="caution">
    <text evidence="14">The sequence shown here is derived from an EMBL/GenBank/DDBJ whole genome shotgun (WGS) entry which is preliminary data.</text>
</comment>
<evidence type="ECO:0000256" key="9">
    <source>
        <dbReference type="PROSITE-ProRule" id="PRU00042"/>
    </source>
</evidence>
<dbReference type="GO" id="GO:0006357">
    <property type="term" value="P:regulation of transcription by RNA polymerase II"/>
    <property type="evidence" value="ECO:0007669"/>
    <property type="project" value="TreeGrafter"/>
</dbReference>
<evidence type="ECO:0000256" key="6">
    <source>
        <dbReference type="ARBA" id="ARBA00023125"/>
    </source>
</evidence>
<evidence type="ECO:0000256" key="7">
    <source>
        <dbReference type="ARBA" id="ARBA00023163"/>
    </source>
</evidence>
<keyword evidence="3 9" id="KW-0863">Zinc-finger</keyword>
<evidence type="ECO:0000256" key="3">
    <source>
        <dbReference type="ARBA" id="ARBA00022771"/>
    </source>
</evidence>
<dbReference type="SMART" id="SM01189">
    <property type="entry name" value="ELM2"/>
    <property type="match status" value="1"/>
</dbReference>
<dbReference type="InterPro" id="IPR017884">
    <property type="entry name" value="SANT_dom"/>
</dbReference>
<evidence type="ECO:0000256" key="2">
    <source>
        <dbReference type="ARBA" id="ARBA00022723"/>
    </source>
</evidence>
<keyword evidence="15" id="KW-1185">Reference proteome</keyword>
<dbReference type="EMBL" id="SRLO01000521">
    <property type="protein sequence ID" value="TNN53252.1"/>
    <property type="molecule type" value="Genomic_DNA"/>
</dbReference>
<dbReference type="PROSITE" id="PS50157">
    <property type="entry name" value="ZINC_FINGER_C2H2_2"/>
    <property type="match status" value="1"/>
</dbReference>
<sequence length="453" mass="49906">MITQNAKNGQTDLNQSQLQQQATPIYTGTPFPSVLHSSRGQKRLGYTPQPLLNPLRRGSGLYSSISSLNPREEGDECVVLPCVNVGHDFQAELPPCFVDIEESRACSPEEETPRGQLLWKPWDKLEEAANQQDQGGGSNTELTLHCLHASQGNTMATLDMLLFSQRSPTGDYHYSGSDCWTDSEKSLFSAALGTYGKAFSLIQKTVRTKTVCQCVEFYYLSKKLQDKQKKQKEEENRDALVEQQKNTPPVFQPMDAQYGLEEAVPVQSLASFFPCKLCGKMFYKIKSRNAHMKIHRQPQEDWAERQLQQQLLAQRLALTRPTGPVPSPGGNLLPTQAAALSFPSSGLTGRSSNKNADNVLNIGTNSNAIIPSNVSVLDPSAVVTYSNISASNSRVITNIHGGDSIQREPPAVLPLHQPWGSYGHDPHPTVFYCHTEGKDTVGAVEGKGTINWH</sequence>
<keyword evidence="4" id="KW-0862">Zinc</keyword>
<dbReference type="GO" id="GO:0003677">
    <property type="term" value="F:DNA binding"/>
    <property type="evidence" value="ECO:0007669"/>
    <property type="project" value="UniProtKB-KW"/>
</dbReference>
<dbReference type="FunFam" id="1.10.10.60:FF:000012">
    <property type="entry name" value="Metastasis-associated 1 family, member 3"/>
    <property type="match status" value="1"/>
</dbReference>
<evidence type="ECO:0000256" key="5">
    <source>
        <dbReference type="ARBA" id="ARBA00023015"/>
    </source>
</evidence>
<feature type="domain" description="SANT" evidence="13">
    <location>
        <begin position="175"/>
        <end position="226"/>
    </location>
</feature>
<dbReference type="SMART" id="SM00717">
    <property type="entry name" value="SANT"/>
    <property type="match status" value="1"/>
</dbReference>
<evidence type="ECO:0000259" key="11">
    <source>
        <dbReference type="PROSITE" id="PS50157"/>
    </source>
</evidence>
<keyword evidence="7" id="KW-0804">Transcription</keyword>
<feature type="region of interest" description="Disordered" evidence="10">
    <location>
        <begin position="25"/>
        <end position="51"/>
    </location>
</feature>
<dbReference type="SUPFAM" id="SSF46689">
    <property type="entry name" value="Homeodomain-like"/>
    <property type="match status" value="1"/>
</dbReference>
<feature type="domain" description="C2H2-type" evidence="11">
    <location>
        <begin position="273"/>
        <end position="300"/>
    </location>
</feature>
<dbReference type="PANTHER" id="PTHR16089:SF43">
    <property type="match status" value="1"/>
</dbReference>
<dbReference type="InterPro" id="IPR001005">
    <property type="entry name" value="SANT/Myb"/>
</dbReference>
<reference evidence="14 15" key="1">
    <citation type="submission" date="2019-03" db="EMBL/GenBank/DDBJ databases">
        <title>First draft genome of Liparis tanakae, snailfish: a comprehensive survey of snailfish specific genes.</title>
        <authorList>
            <person name="Kim W."/>
            <person name="Song I."/>
            <person name="Jeong J.-H."/>
            <person name="Kim D."/>
            <person name="Kim S."/>
            <person name="Ryu S."/>
            <person name="Song J.Y."/>
            <person name="Lee S.K."/>
        </authorList>
    </citation>
    <scope>NUCLEOTIDE SEQUENCE [LARGE SCALE GENOMIC DNA]</scope>
    <source>
        <tissue evidence="14">Muscle</tissue>
    </source>
</reference>
<name>A0A4Z2GKJ9_9TELE</name>
<keyword evidence="6" id="KW-0238">DNA-binding</keyword>
<dbReference type="InterPro" id="IPR009057">
    <property type="entry name" value="Homeodomain-like_sf"/>
</dbReference>
<organism evidence="14 15">
    <name type="scientific">Liparis tanakae</name>
    <name type="common">Tanaka's snailfish</name>
    <dbReference type="NCBI Taxonomy" id="230148"/>
    <lineage>
        <taxon>Eukaryota</taxon>
        <taxon>Metazoa</taxon>
        <taxon>Chordata</taxon>
        <taxon>Craniata</taxon>
        <taxon>Vertebrata</taxon>
        <taxon>Euteleostomi</taxon>
        <taxon>Actinopterygii</taxon>
        <taxon>Neopterygii</taxon>
        <taxon>Teleostei</taxon>
        <taxon>Neoteleostei</taxon>
        <taxon>Acanthomorphata</taxon>
        <taxon>Eupercaria</taxon>
        <taxon>Perciformes</taxon>
        <taxon>Cottioidei</taxon>
        <taxon>Cottales</taxon>
        <taxon>Liparidae</taxon>
        <taxon>Liparis</taxon>
    </lineage>
</organism>
<evidence type="ECO:0000256" key="1">
    <source>
        <dbReference type="ARBA" id="ARBA00004123"/>
    </source>
</evidence>
<accession>A0A4Z2GKJ9</accession>
<keyword evidence="5" id="KW-0805">Transcription regulation</keyword>
<dbReference type="Pfam" id="PF01448">
    <property type="entry name" value="ELM2"/>
    <property type="match status" value="1"/>
</dbReference>
<feature type="domain" description="ELM2" evidence="12">
    <location>
        <begin position="81"/>
        <end position="165"/>
    </location>
</feature>
<evidence type="ECO:0000256" key="10">
    <source>
        <dbReference type="SAM" id="MobiDB-lite"/>
    </source>
</evidence>
<dbReference type="InterPro" id="IPR000949">
    <property type="entry name" value="ELM2_dom"/>
</dbReference>
<evidence type="ECO:0000256" key="4">
    <source>
        <dbReference type="ARBA" id="ARBA00022833"/>
    </source>
</evidence>
<dbReference type="InterPro" id="IPR013087">
    <property type="entry name" value="Znf_C2H2_type"/>
</dbReference>
<keyword evidence="2" id="KW-0479">Metal-binding</keyword>
<evidence type="ECO:0000259" key="13">
    <source>
        <dbReference type="PROSITE" id="PS51293"/>
    </source>
</evidence>
<proteinExistence type="predicted"/>
<dbReference type="PANTHER" id="PTHR16089">
    <property type="entry name" value="REST COREPRESSOR COREST PROTEIN-RELATED"/>
    <property type="match status" value="1"/>
</dbReference>
<evidence type="ECO:0000256" key="8">
    <source>
        <dbReference type="ARBA" id="ARBA00023242"/>
    </source>
</evidence>
<dbReference type="PROSITE" id="PS51156">
    <property type="entry name" value="ELM2"/>
    <property type="match status" value="1"/>
</dbReference>
<dbReference type="OrthoDB" id="10258692at2759"/>
<dbReference type="InterPro" id="IPR051066">
    <property type="entry name" value="Trans_reg/Corepressor"/>
</dbReference>
<gene>
    <name evidence="14" type="primary">ZNF541</name>
    <name evidence="14" type="ORF">EYF80_036543</name>
</gene>
<dbReference type="GO" id="GO:0005667">
    <property type="term" value="C:transcription regulator complex"/>
    <property type="evidence" value="ECO:0007669"/>
    <property type="project" value="TreeGrafter"/>
</dbReference>
<dbReference type="Gene3D" id="1.10.10.60">
    <property type="entry name" value="Homeodomain-like"/>
    <property type="match status" value="1"/>
</dbReference>
<evidence type="ECO:0000259" key="12">
    <source>
        <dbReference type="PROSITE" id="PS51156"/>
    </source>
</evidence>
<dbReference type="GO" id="GO:0008270">
    <property type="term" value="F:zinc ion binding"/>
    <property type="evidence" value="ECO:0007669"/>
    <property type="project" value="UniProtKB-KW"/>
</dbReference>
<dbReference type="PROSITE" id="PS00028">
    <property type="entry name" value="ZINC_FINGER_C2H2_1"/>
    <property type="match status" value="1"/>
</dbReference>
<comment type="subcellular location">
    <subcellularLocation>
        <location evidence="1">Nucleus</location>
    </subcellularLocation>
</comment>
<dbReference type="PROSITE" id="PS51293">
    <property type="entry name" value="SANT"/>
    <property type="match status" value="1"/>
</dbReference>